<dbReference type="PIRSF" id="PIRSF000722">
    <property type="entry name" value="Acetate_prop_kin"/>
    <property type="match status" value="1"/>
</dbReference>
<accession>A0A073IF00</accession>
<comment type="subunit">
    <text evidence="9">Homodimer.</text>
</comment>
<dbReference type="OrthoDB" id="9802453at2"/>
<dbReference type="Pfam" id="PF00871">
    <property type="entry name" value="Acetate_kinase"/>
    <property type="match status" value="1"/>
</dbReference>
<dbReference type="AlphaFoldDB" id="A0A073IF00"/>
<comment type="pathway">
    <text evidence="9">Metabolic intermediate biosynthesis; acetyl-CoA biosynthesis; acetyl-CoA from acetate: step 1/2.</text>
</comment>
<dbReference type="GO" id="GO:0006083">
    <property type="term" value="P:acetate metabolic process"/>
    <property type="evidence" value="ECO:0007669"/>
    <property type="project" value="TreeGrafter"/>
</dbReference>
<dbReference type="SUPFAM" id="SSF53067">
    <property type="entry name" value="Actin-like ATPase domain"/>
    <property type="match status" value="2"/>
</dbReference>
<keyword evidence="6 9" id="KW-0418">Kinase</keyword>
<evidence type="ECO:0000256" key="2">
    <source>
        <dbReference type="ARBA" id="ARBA00022490"/>
    </source>
</evidence>
<protein>
    <recommendedName>
        <fullName evidence="9">Acetate kinase</fullName>
        <ecNumber evidence="9">2.7.2.1</ecNumber>
    </recommendedName>
    <alternativeName>
        <fullName evidence="9">Acetokinase</fullName>
    </alternativeName>
</protein>
<evidence type="ECO:0000256" key="3">
    <source>
        <dbReference type="ARBA" id="ARBA00022679"/>
    </source>
</evidence>
<dbReference type="InterPro" id="IPR043129">
    <property type="entry name" value="ATPase_NBD"/>
</dbReference>
<comment type="caution">
    <text evidence="9">Lacks conserved residue(s) required for the propagation of feature annotation.</text>
</comment>
<comment type="caution">
    <text evidence="11">The sequence shown here is derived from an EMBL/GenBank/DDBJ whole genome shotgun (WGS) entry which is preliminary data.</text>
</comment>
<dbReference type="PANTHER" id="PTHR21060:SF21">
    <property type="entry name" value="ACETATE KINASE"/>
    <property type="match status" value="1"/>
</dbReference>
<feature type="binding site" evidence="9">
    <location>
        <begin position="209"/>
        <end position="213"/>
    </location>
    <ligand>
        <name>ATP</name>
        <dbReference type="ChEBI" id="CHEBI:30616"/>
    </ligand>
</feature>
<feature type="active site" description="Proton donor/acceptor" evidence="9">
    <location>
        <position position="151"/>
    </location>
</feature>
<keyword evidence="4 9" id="KW-0479">Metal-binding</keyword>
<feature type="site" description="Transition state stabilizer" evidence="9">
    <location>
        <position position="242"/>
    </location>
</feature>
<sequence>MSGVFLTLNAGSSSIKFAVFASDGPTTEALLQGNVAGIGSAPAFSAKASSGGAVQNTPFPPLSKDTNHEAVIEMLLPWLETHLDGQPVVAVGHRVVHGGQYFTAPTLVADDVMERLEELAPLAPLHQPHNIAAIRAVAKWHPDTPQIACFDTSFHRSQSRLNEIFALPRELSDQGVIRYGFHGLSYDFIASSLPKHLGDKADGKVIVAHLGNGSSMCAMTDRKSRASTMGFTALDGLMMGQRCGDLDPGVLLYLMQSQGMTPDEIETLLYKKSGLLGVSGVTNDMQILETSDDPNAQEAVDLFCYRAATNLAALIPSIGGLDALVFTAGIGENSALIRAKICAHLTWLGVSLDPAANHEHATVISAADSAIPTLVIPTNEEAIVARACRAHLTNS</sequence>
<dbReference type="Proteomes" id="UP000027734">
    <property type="component" value="Unassembled WGS sequence"/>
</dbReference>
<comment type="subcellular location">
    <subcellularLocation>
        <location evidence="9">Cytoplasm</location>
    </subcellularLocation>
</comment>
<gene>
    <name evidence="9" type="primary">ackA</name>
    <name evidence="11" type="ORF">DSW25_16940</name>
</gene>
<dbReference type="EC" id="2.7.2.1" evidence="9"/>
<dbReference type="HAMAP" id="MF_00020">
    <property type="entry name" value="Acetate_kinase"/>
    <property type="match status" value="1"/>
</dbReference>
<dbReference type="PROSITE" id="PS01075">
    <property type="entry name" value="ACETATE_KINASE_1"/>
    <property type="match status" value="1"/>
</dbReference>
<name>A0A073IF00_9RHOB</name>
<dbReference type="STRING" id="1300350.Z948_103"/>
<dbReference type="GO" id="GO:0005524">
    <property type="term" value="F:ATP binding"/>
    <property type="evidence" value="ECO:0007669"/>
    <property type="project" value="UniProtKB-KW"/>
</dbReference>
<dbReference type="InterPro" id="IPR004372">
    <property type="entry name" value="Ac/propionate_kinase"/>
</dbReference>
<evidence type="ECO:0000256" key="6">
    <source>
        <dbReference type="ARBA" id="ARBA00022777"/>
    </source>
</evidence>
<keyword evidence="2 9" id="KW-0963">Cytoplasm</keyword>
<dbReference type="eggNOG" id="COG0282">
    <property type="taxonomic scope" value="Bacteria"/>
</dbReference>
<reference evidence="11 12" key="1">
    <citation type="submission" date="2014-01" db="EMBL/GenBank/DDBJ databases">
        <title>Sulfitobacter donghicola JCM 14565 Genome Sequencing.</title>
        <authorList>
            <person name="Lai Q."/>
            <person name="Hong Z."/>
        </authorList>
    </citation>
    <scope>NUCLEOTIDE SEQUENCE [LARGE SCALE GENOMIC DNA]</scope>
    <source>
        <strain evidence="11 12">JCM 14565</strain>
    </source>
</reference>
<keyword evidence="5 9" id="KW-0547">Nucleotide-binding</keyword>
<dbReference type="RefSeq" id="WP_025057627.1">
    <property type="nucleotide sequence ID" value="NZ_JAMC01000008.1"/>
</dbReference>
<evidence type="ECO:0000256" key="4">
    <source>
        <dbReference type="ARBA" id="ARBA00022723"/>
    </source>
</evidence>
<dbReference type="PANTHER" id="PTHR21060">
    <property type="entry name" value="ACETATE KINASE"/>
    <property type="match status" value="1"/>
</dbReference>
<dbReference type="PRINTS" id="PR00471">
    <property type="entry name" value="ACETATEKNASE"/>
</dbReference>
<dbReference type="UniPathway" id="UPA00340">
    <property type="reaction ID" value="UER00458"/>
</dbReference>
<feature type="binding site" evidence="9">
    <location>
        <position position="380"/>
    </location>
    <ligand>
        <name>Mg(2+)</name>
        <dbReference type="ChEBI" id="CHEBI:18420"/>
    </ligand>
</feature>
<dbReference type="Gene3D" id="3.30.420.40">
    <property type="match status" value="2"/>
</dbReference>
<keyword evidence="8 9" id="KW-0460">Magnesium</keyword>
<comment type="similarity">
    <text evidence="1 9 10">Belongs to the acetokinase family.</text>
</comment>
<comment type="cofactor">
    <cofactor evidence="9">
        <name>Mg(2+)</name>
        <dbReference type="ChEBI" id="CHEBI:18420"/>
    </cofactor>
    <cofactor evidence="9">
        <name>Mn(2+)</name>
        <dbReference type="ChEBI" id="CHEBI:29035"/>
    </cofactor>
    <text evidence="9">Mg(2+). Can also accept Mn(2+).</text>
</comment>
<keyword evidence="7 9" id="KW-0067">ATP-binding</keyword>
<dbReference type="InterPro" id="IPR023865">
    <property type="entry name" value="Aliphatic_acid_kinase_CS"/>
</dbReference>
<feature type="site" description="Transition state stabilizer" evidence="9">
    <location>
        <position position="182"/>
    </location>
</feature>
<evidence type="ECO:0000256" key="10">
    <source>
        <dbReference type="RuleBase" id="RU003835"/>
    </source>
</evidence>
<evidence type="ECO:0000256" key="7">
    <source>
        <dbReference type="ARBA" id="ARBA00022840"/>
    </source>
</evidence>
<keyword evidence="3 9" id="KW-0808">Transferase</keyword>
<evidence type="ECO:0000256" key="1">
    <source>
        <dbReference type="ARBA" id="ARBA00008748"/>
    </source>
</evidence>
<feature type="binding site" evidence="9">
    <location>
        <position position="94"/>
    </location>
    <ligand>
        <name>substrate</name>
    </ligand>
</feature>
<proteinExistence type="inferred from homology"/>
<organism evidence="11 12">
    <name type="scientific">Sulfitobacter donghicola DSW-25 = KCTC 12864 = JCM 14565</name>
    <dbReference type="NCBI Taxonomy" id="1300350"/>
    <lineage>
        <taxon>Bacteria</taxon>
        <taxon>Pseudomonadati</taxon>
        <taxon>Pseudomonadota</taxon>
        <taxon>Alphaproteobacteria</taxon>
        <taxon>Rhodobacterales</taxon>
        <taxon>Roseobacteraceae</taxon>
        <taxon>Sulfitobacter</taxon>
    </lineage>
</organism>
<dbReference type="GO" id="GO:0000287">
    <property type="term" value="F:magnesium ion binding"/>
    <property type="evidence" value="ECO:0007669"/>
    <property type="project" value="UniProtKB-UniRule"/>
</dbReference>
<feature type="binding site" evidence="9">
    <location>
        <begin position="329"/>
        <end position="333"/>
    </location>
    <ligand>
        <name>ATP</name>
        <dbReference type="ChEBI" id="CHEBI:30616"/>
    </ligand>
</feature>
<evidence type="ECO:0000256" key="9">
    <source>
        <dbReference type="HAMAP-Rule" id="MF_00020"/>
    </source>
</evidence>
<dbReference type="GO" id="GO:0006085">
    <property type="term" value="P:acetyl-CoA biosynthetic process"/>
    <property type="evidence" value="ECO:0007669"/>
    <property type="project" value="UniProtKB-UniRule"/>
</dbReference>
<feature type="binding site" evidence="9">
    <location>
        <position position="16"/>
    </location>
    <ligand>
        <name>ATP</name>
        <dbReference type="ChEBI" id="CHEBI:30616"/>
    </ligand>
</feature>
<dbReference type="EMBL" id="JAMC01000008">
    <property type="protein sequence ID" value="KEJ88130.1"/>
    <property type="molecule type" value="Genomic_DNA"/>
</dbReference>
<dbReference type="GO" id="GO:0005829">
    <property type="term" value="C:cytosol"/>
    <property type="evidence" value="ECO:0007669"/>
    <property type="project" value="TreeGrafter"/>
</dbReference>
<comment type="function">
    <text evidence="9">Catalyzes the formation of acetyl phosphate from acetate and ATP. Can also catalyze the reverse reaction.</text>
</comment>
<evidence type="ECO:0000256" key="5">
    <source>
        <dbReference type="ARBA" id="ARBA00022741"/>
    </source>
</evidence>
<comment type="catalytic activity">
    <reaction evidence="9">
        <text>acetate + ATP = acetyl phosphate + ADP</text>
        <dbReference type="Rhea" id="RHEA:11352"/>
        <dbReference type="ChEBI" id="CHEBI:22191"/>
        <dbReference type="ChEBI" id="CHEBI:30089"/>
        <dbReference type="ChEBI" id="CHEBI:30616"/>
        <dbReference type="ChEBI" id="CHEBI:456216"/>
        <dbReference type="EC" id="2.7.2.1"/>
    </reaction>
</comment>
<keyword evidence="12" id="KW-1185">Reference proteome</keyword>
<dbReference type="InterPro" id="IPR000890">
    <property type="entry name" value="Aliphatic_acid_kin_short-chain"/>
</dbReference>
<feature type="binding site" evidence="9">
    <location>
        <position position="9"/>
    </location>
    <ligand>
        <name>Mg(2+)</name>
        <dbReference type="ChEBI" id="CHEBI:18420"/>
    </ligand>
</feature>
<evidence type="ECO:0000313" key="12">
    <source>
        <dbReference type="Proteomes" id="UP000027734"/>
    </source>
</evidence>
<dbReference type="GO" id="GO:0008776">
    <property type="term" value="F:acetate kinase activity"/>
    <property type="evidence" value="ECO:0007669"/>
    <property type="project" value="UniProtKB-UniRule"/>
</dbReference>
<evidence type="ECO:0000256" key="8">
    <source>
        <dbReference type="ARBA" id="ARBA00022842"/>
    </source>
</evidence>
<evidence type="ECO:0000313" key="11">
    <source>
        <dbReference type="EMBL" id="KEJ88130.1"/>
    </source>
</evidence>
<dbReference type="NCBIfam" id="TIGR00016">
    <property type="entry name" value="ackA"/>
    <property type="match status" value="1"/>
</dbReference>